<evidence type="ECO:0000256" key="4">
    <source>
        <dbReference type="SAM" id="SignalP"/>
    </source>
</evidence>
<evidence type="ECO:0000313" key="6">
    <source>
        <dbReference type="Proteomes" id="UP000078316"/>
    </source>
</evidence>
<evidence type="ECO:0000313" key="5">
    <source>
        <dbReference type="EMBL" id="OAS24453.1"/>
    </source>
</evidence>
<dbReference type="Pfam" id="PF13416">
    <property type="entry name" value="SBP_bac_8"/>
    <property type="match status" value="1"/>
</dbReference>
<name>A0A179SC97_9HYPH</name>
<evidence type="ECO:0000256" key="1">
    <source>
        <dbReference type="ARBA" id="ARBA00022729"/>
    </source>
</evidence>
<dbReference type="SUPFAM" id="SSF53850">
    <property type="entry name" value="Periplasmic binding protein-like II"/>
    <property type="match status" value="1"/>
</dbReference>
<dbReference type="PROSITE" id="PS51257">
    <property type="entry name" value="PROKAR_LIPOPROTEIN"/>
    <property type="match status" value="1"/>
</dbReference>
<dbReference type="PANTHER" id="PTHR30006">
    <property type="entry name" value="THIAMINE-BINDING PERIPLASMIC PROTEIN-RELATED"/>
    <property type="match status" value="1"/>
</dbReference>
<dbReference type="PANTHER" id="PTHR30006:SF25">
    <property type="entry name" value="PHOSPHOGLYCERATE TRANSPORT REGULATORY PROTEIN PGTC"/>
    <property type="match status" value="1"/>
</dbReference>
<dbReference type="STRING" id="427683.A5481_13585"/>
<dbReference type="GO" id="GO:0030288">
    <property type="term" value="C:outer membrane-bounded periplasmic space"/>
    <property type="evidence" value="ECO:0007669"/>
    <property type="project" value="TreeGrafter"/>
</dbReference>
<evidence type="ECO:0000256" key="3">
    <source>
        <dbReference type="SAM" id="MobiDB-lite"/>
    </source>
</evidence>
<dbReference type="EMBL" id="LWHQ01000023">
    <property type="protein sequence ID" value="OAS24453.1"/>
    <property type="molecule type" value="Genomic_DNA"/>
</dbReference>
<keyword evidence="2" id="KW-0574">Periplasm</keyword>
<proteinExistence type="predicted"/>
<comment type="caution">
    <text evidence="5">The sequence shown here is derived from an EMBL/GenBank/DDBJ whole genome shotgun (WGS) entry which is preliminary data.</text>
</comment>
<feature type="chain" id="PRO_5008105884" evidence="4">
    <location>
        <begin position="24"/>
        <end position="371"/>
    </location>
</feature>
<dbReference type="Proteomes" id="UP000078316">
    <property type="component" value="Unassembled WGS sequence"/>
</dbReference>
<dbReference type="AlphaFoldDB" id="A0A179SC97"/>
<dbReference type="RefSeq" id="WP_048434506.1">
    <property type="nucleotide sequence ID" value="NZ_LWHQ01000023.1"/>
</dbReference>
<gene>
    <name evidence="5" type="ORF">A5481_13585</name>
</gene>
<dbReference type="Gene3D" id="3.40.190.10">
    <property type="entry name" value="Periplasmic binding protein-like II"/>
    <property type="match status" value="2"/>
</dbReference>
<accession>A0A179SC97</accession>
<evidence type="ECO:0000256" key="2">
    <source>
        <dbReference type="ARBA" id="ARBA00022764"/>
    </source>
</evidence>
<sequence>MRRRLLAGAGLLAFGCLLASARAQVDAPIVAGRQDVAQAVREGAVVIRATTDEAEAAGLIEGFRRLHPGVAVSYAKLNSQKLYEEFLAEAEAGQGTADIVWSSAMDLQVKLVNDGLAERHVSREAAGLPPWAVWRYEAYGITAEPVAIAYNRALLPEARVPRSHADLLRSLTQEPEAWHGKVAAYDPERSGVGFLFLTQNLAVTPRTWDFVRALGQVGAKLYTATTPMLDRVAAGEALIAYDVFGAYALERAKQDPRVGVVLPSDYLLITSRIAFIPKAARHKAAARLFLDYMLSRDGQARLAERSVTPARADARRPDDPVAAAPNPRPIAVGPELLTSLDQIKRSRTLKQWRRAIEGRAAVPPEAPGPAR</sequence>
<organism evidence="5 6">
    <name type="scientific">Methylobacterium platani</name>
    <dbReference type="NCBI Taxonomy" id="427683"/>
    <lineage>
        <taxon>Bacteria</taxon>
        <taxon>Pseudomonadati</taxon>
        <taxon>Pseudomonadota</taxon>
        <taxon>Alphaproteobacteria</taxon>
        <taxon>Hyphomicrobiales</taxon>
        <taxon>Methylobacteriaceae</taxon>
        <taxon>Methylobacterium</taxon>
    </lineage>
</organism>
<dbReference type="InterPro" id="IPR006059">
    <property type="entry name" value="SBP"/>
</dbReference>
<feature type="region of interest" description="Disordered" evidence="3">
    <location>
        <begin position="304"/>
        <end position="332"/>
    </location>
</feature>
<feature type="signal peptide" evidence="4">
    <location>
        <begin position="1"/>
        <end position="23"/>
    </location>
</feature>
<dbReference type="OrthoDB" id="8673316at2"/>
<protein>
    <submittedName>
        <fullName evidence="5">Iron ABC transporter substrate-binding protein</fullName>
    </submittedName>
</protein>
<reference evidence="5 6" key="1">
    <citation type="submission" date="2016-04" db="EMBL/GenBank/DDBJ databases">
        <authorList>
            <person name="Evans L.H."/>
            <person name="Alamgir A."/>
            <person name="Owens N."/>
            <person name="Weber N.D."/>
            <person name="Virtaneva K."/>
            <person name="Barbian K."/>
            <person name="Babar A."/>
            <person name="Rosenke K."/>
        </authorList>
    </citation>
    <scope>NUCLEOTIDE SEQUENCE [LARGE SCALE GENOMIC DNA]</scope>
    <source>
        <strain evidence="5 6">PMB02</strain>
    </source>
</reference>
<keyword evidence="1 4" id="KW-0732">Signal</keyword>